<feature type="transmembrane region" description="Helical" evidence="11">
    <location>
        <begin position="100"/>
        <end position="121"/>
    </location>
</feature>
<dbReference type="PRINTS" id="PR00171">
    <property type="entry name" value="SUGRTRNSPORT"/>
</dbReference>
<evidence type="ECO:0000256" key="6">
    <source>
        <dbReference type="ARBA" id="ARBA00022989"/>
    </source>
</evidence>
<reference evidence="13 14" key="2">
    <citation type="journal article" date="2014" name="J. Gen. Appl. Microbiol.">
        <title>The early diverging ascomycetous budding yeast Saitoella complicata has three histone deacetylases belonging to the Clr6, Hos2, and Rpd3 lineages.</title>
        <authorList>
            <person name="Nishida H."/>
            <person name="Matsumoto T."/>
            <person name="Kondo S."/>
            <person name="Hamamoto M."/>
            <person name="Yoshikawa H."/>
        </authorList>
    </citation>
    <scope>NUCLEOTIDE SEQUENCE [LARGE SCALE GENOMIC DNA]</scope>
    <source>
        <strain evidence="13 14">NRRL Y-17804</strain>
    </source>
</reference>
<dbReference type="STRING" id="698492.A0A0E9NBT5"/>
<feature type="transmembrane region" description="Helical" evidence="11">
    <location>
        <begin position="286"/>
        <end position="304"/>
    </location>
</feature>
<evidence type="ECO:0000256" key="1">
    <source>
        <dbReference type="ARBA" id="ARBA00004141"/>
    </source>
</evidence>
<feature type="transmembrane region" description="Helical" evidence="11">
    <location>
        <begin position="353"/>
        <end position="375"/>
    </location>
</feature>
<comment type="subcellular location">
    <subcellularLocation>
        <location evidence="1">Membrane</location>
        <topology evidence="1">Multi-pass membrane protein</topology>
    </subcellularLocation>
</comment>
<feature type="region of interest" description="Disordered" evidence="10">
    <location>
        <begin position="510"/>
        <end position="550"/>
    </location>
</feature>
<proteinExistence type="inferred from homology"/>
<dbReference type="GO" id="GO:0005351">
    <property type="term" value="F:carbohydrate:proton symporter activity"/>
    <property type="evidence" value="ECO:0007669"/>
    <property type="project" value="TreeGrafter"/>
</dbReference>
<feature type="transmembrane region" description="Helical" evidence="11">
    <location>
        <begin position="127"/>
        <end position="148"/>
    </location>
</feature>
<feature type="transmembrane region" description="Helical" evidence="11">
    <location>
        <begin position="324"/>
        <end position="346"/>
    </location>
</feature>
<comment type="caution">
    <text evidence="13">The sequence shown here is derived from an EMBL/GenBank/DDBJ whole genome shotgun (WGS) entry which is preliminary data.</text>
</comment>
<evidence type="ECO:0000256" key="2">
    <source>
        <dbReference type="ARBA" id="ARBA00010992"/>
    </source>
</evidence>
<dbReference type="InterPro" id="IPR005829">
    <property type="entry name" value="Sugar_transporter_CS"/>
</dbReference>
<dbReference type="GO" id="GO:0005886">
    <property type="term" value="C:plasma membrane"/>
    <property type="evidence" value="ECO:0007669"/>
    <property type="project" value="UniProtKB-ARBA"/>
</dbReference>
<dbReference type="AlphaFoldDB" id="A0A0E9NBT5"/>
<dbReference type="PANTHER" id="PTHR48022">
    <property type="entry name" value="PLASTIDIC GLUCOSE TRANSPORTER 4"/>
    <property type="match status" value="1"/>
</dbReference>
<dbReference type="SUPFAM" id="SSF103473">
    <property type="entry name" value="MFS general substrate transporter"/>
    <property type="match status" value="1"/>
</dbReference>
<accession>A0A0E9NBT5</accession>
<evidence type="ECO:0000256" key="4">
    <source>
        <dbReference type="ARBA" id="ARBA00022692"/>
    </source>
</evidence>
<dbReference type="InterPro" id="IPR005828">
    <property type="entry name" value="MFS_sugar_transport-like"/>
</dbReference>
<evidence type="ECO:0000259" key="12">
    <source>
        <dbReference type="PROSITE" id="PS50850"/>
    </source>
</evidence>
<dbReference type="OMA" id="PADHIYM"/>
<feature type="transmembrane region" description="Helical" evidence="11">
    <location>
        <begin position="21"/>
        <end position="46"/>
    </location>
</feature>
<feature type="transmembrane region" description="Helical" evidence="11">
    <location>
        <begin position="387"/>
        <end position="405"/>
    </location>
</feature>
<feature type="transmembrane region" description="Helical" evidence="11">
    <location>
        <begin position="66"/>
        <end position="88"/>
    </location>
</feature>
<comment type="similarity">
    <text evidence="2 9">Belongs to the major facilitator superfamily. Sugar transporter (TC 2.A.1.1) family.</text>
</comment>
<feature type="transmembrane region" description="Helical" evidence="11">
    <location>
        <begin position="160"/>
        <end position="178"/>
    </location>
</feature>
<evidence type="ECO:0000313" key="14">
    <source>
        <dbReference type="Proteomes" id="UP000033140"/>
    </source>
</evidence>
<evidence type="ECO:0000256" key="10">
    <source>
        <dbReference type="SAM" id="MobiDB-lite"/>
    </source>
</evidence>
<feature type="transmembrane region" description="Helical" evidence="11">
    <location>
        <begin position="190"/>
        <end position="214"/>
    </location>
</feature>
<dbReference type="Pfam" id="PF00083">
    <property type="entry name" value="Sugar_tr"/>
    <property type="match status" value="1"/>
</dbReference>
<dbReference type="Proteomes" id="UP000033140">
    <property type="component" value="Unassembled WGS sequence"/>
</dbReference>
<evidence type="ECO:0000256" key="8">
    <source>
        <dbReference type="ARBA" id="ARBA00043213"/>
    </source>
</evidence>
<evidence type="ECO:0000256" key="11">
    <source>
        <dbReference type="SAM" id="Phobius"/>
    </source>
</evidence>
<gene>
    <name evidence="13" type="ORF">G7K_1478-t1</name>
</gene>
<keyword evidence="6 11" id="KW-1133">Transmembrane helix</keyword>
<evidence type="ECO:0000256" key="7">
    <source>
        <dbReference type="ARBA" id="ARBA00023136"/>
    </source>
</evidence>
<feature type="transmembrane region" description="Helical" evidence="11">
    <location>
        <begin position="456"/>
        <end position="477"/>
    </location>
</feature>
<dbReference type="InterPro" id="IPR020846">
    <property type="entry name" value="MFS_dom"/>
</dbReference>
<protein>
    <recommendedName>
        <fullName evidence="8">Quinate transporter</fullName>
    </recommendedName>
</protein>
<keyword evidence="3 9" id="KW-0813">Transport</keyword>
<keyword evidence="14" id="KW-1185">Reference proteome</keyword>
<sequence>MGILAKVEDRPTPKEVYNYRVYLSAALASFAAVMIGYDSAFIGGTIALTSFRTEFGLDKLSTTDVAFLSANIVSTYQAGCFFGAIGGYPVSTLMGRKLGIFLASAIFLVGAVIQCVAKGSIGFGPIYAGRVIAGFGIGMASNIVPAYVTEIAPPAIRGRLVGFYEMGWQIGGLVGFWINYGVSTTMEISHIQWLIPFIVQIIPGAIMLIGSFWLRESPRWLLNRGRSEEAIRNLCWIRNLGEGERYVQEELAMMEAQKESQRQSIGLDFWAPFRCIWRNSHIRNRLLLGASLFAWQNGTGINAINYYSPTVFKSIGLTGTNTGLFSTGIFGVIKTTVTIIWILYLIDIVGRRRLLLIGSFGGAICMYAVGAYIAIANPSKNPSATVPPGGIAAMFFFYMWTVFYTPTWNGGPWVINAEIFDQGLRGLTQAVCASSNWFFNFIIARFTPQMFNSMGFGVYMFFASLMILSIPYVYFLIPETKSVPLEDMDYLFGKGMRPWNAHEKVMRRVRERAEEREMNERQRTPDDMHKMKGDVRELERKGTSSPADSV</sequence>
<dbReference type="NCBIfam" id="TIGR00879">
    <property type="entry name" value="SP"/>
    <property type="match status" value="1"/>
</dbReference>
<feature type="compositionally biased region" description="Basic and acidic residues" evidence="10">
    <location>
        <begin position="510"/>
        <end position="542"/>
    </location>
</feature>
<dbReference type="InterPro" id="IPR050360">
    <property type="entry name" value="MFS_Sugar_Transporters"/>
</dbReference>
<dbReference type="EMBL" id="BACD03000008">
    <property type="protein sequence ID" value="GAO47268.1"/>
    <property type="molecule type" value="Genomic_DNA"/>
</dbReference>
<keyword evidence="4 11" id="KW-0812">Transmembrane</keyword>
<dbReference type="InterPro" id="IPR003663">
    <property type="entry name" value="Sugar/inositol_transpt"/>
</dbReference>
<evidence type="ECO:0000256" key="9">
    <source>
        <dbReference type="RuleBase" id="RU003346"/>
    </source>
</evidence>
<dbReference type="PROSITE" id="PS00216">
    <property type="entry name" value="SUGAR_TRANSPORT_1"/>
    <property type="match status" value="1"/>
</dbReference>
<dbReference type="InterPro" id="IPR036259">
    <property type="entry name" value="MFS_trans_sf"/>
</dbReference>
<keyword evidence="5" id="KW-0672">Quinate metabolism</keyword>
<name>A0A0E9NBT5_SAICN</name>
<evidence type="ECO:0000256" key="3">
    <source>
        <dbReference type="ARBA" id="ARBA00022448"/>
    </source>
</evidence>
<keyword evidence="7 11" id="KW-0472">Membrane</keyword>
<feature type="domain" description="Major facilitator superfamily (MFS) profile" evidence="12">
    <location>
        <begin position="24"/>
        <end position="481"/>
    </location>
</feature>
<evidence type="ECO:0000313" key="13">
    <source>
        <dbReference type="EMBL" id="GAO47268.1"/>
    </source>
</evidence>
<dbReference type="FunFam" id="1.20.1250.20:FF:000026">
    <property type="entry name" value="MFS quinate transporter QutD"/>
    <property type="match status" value="1"/>
</dbReference>
<dbReference type="Gene3D" id="1.20.1250.20">
    <property type="entry name" value="MFS general substrate transporter like domains"/>
    <property type="match status" value="1"/>
</dbReference>
<reference evidence="13 14" key="3">
    <citation type="journal article" date="2015" name="Genome Announc.">
        <title>Draft Genome Sequence of the Archiascomycetous Yeast Saitoella complicata.</title>
        <authorList>
            <person name="Yamauchi K."/>
            <person name="Kondo S."/>
            <person name="Hamamoto M."/>
            <person name="Takahashi Y."/>
            <person name="Ogura Y."/>
            <person name="Hayashi T."/>
            <person name="Nishida H."/>
        </authorList>
    </citation>
    <scope>NUCLEOTIDE SEQUENCE [LARGE SCALE GENOMIC DNA]</scope>
    <source>
        <strain evidence="13 14">NRRL Y-17804</strain>
    </source>
</reference>
<evidence type="ECO:0000256" key="5">
    <source>
        <dbReference type="ARBA" id="ARBA00022911"/>
    </source>
</evidence>
<reference evidence="13 14" key="1">
    <citation type="journal article" date="2011" name="J. Gen. Appl. Microbiol.">
        <title>Draft genome sequencing of the enigmatic yeast Saitoella complicata.</title>
        <authorList>
            <person name="Nishida H."/>
            <person name="Hamamoto M."/>
            <person name="Sugiyama J."/>
        </authorList>
    </citation>
    <scope>NUCLEOTIDE SEQUENCE [LARGE SCALE GENOMIC DNA]</scope>
    <source>
        <strain evidence="13 14">NRRL Y-17804</strain>
    </source>
</reference>
<dbReference type="PANTHER" id="PTHR48022:SF34">
    <property type="entry name" value="MAJOR FACILITATOR SUPERFAMILY (MFS) PROFILE DOMAIN-CONTAINING PROTEIN-RELATED"/>
    <property type="match status" value="1"/>
</dbReference>
<dbReference type="PROSITE" id="PS50850">
    <property type="entry name" value="MFS"/>
    <property type="match status" value="1"/>
</dbReference>
<dbReference type="PROSITE" id="PS00217">
    <property type="entry name" value="SUGAR_TRANSPORT_2"/>
    <property type="match status" value="1"/>
</dbReference>
<organism evidence="13 14">
    <name type="scientific">Saitoella complicata (strain BCRC 22490 / CBS 7301 / JCM 7358 / NBRC 10748 / NRRL Y-17804)</name>
    <dbReference type="NCBI Taxonomy" id="698492"/>
    <lineage>
        <taxon>Eukaryota</taxon>
        <taxon>Fungi</taxon>
        <taxon>Dikarya</taxon>
        <taxon>Ascomycota</taxon>
        <taxon>Taphrinomycotina</taxon>
        <taxon>Taphrinomycotina incertae sedis</taxon>
        <taxon>Saitoella</taxon>
    </lineage>
</organism>